<feature type="transmembrane region" description="Helical" evidence="1">
    <location>
        <begin position="196"/>
        <end position="214"/>
    </location>
</feature>
<dbReference type="Proteomes" id="UP001149090">
    <property type="component" value="Unassembled WGS sequence"/>
</dbReference>
<dbReference type="EMBL" id="JAPDFW010000125">
    <property type="protein sequence ID" value="KAJ5067745.1"/>
    <property type="molecule type" value="Genomic_DNA"/>
</dbReference>
<dbReference type="AlphaFoldDB" id="A0A9Q0LAJ5"/>
<feature type="transmembrane region" description="Helical" evidence="1">
    <location>
        <begin position="55"/>
        <end position="74"/>
    </location>
</feature>
<feature type="transmembrane region" description="Helical" evidence="1">
    <location>
        <begin position="86"/>
        <end position="111"/>
    </location>
</feature>
<name>A0A9Q0LAJ5_ANAIG</name>
<protein>
    <submittedName>
        <fullName evidence="2">Integral membrane protein</fullName>
    </submittedName>
</protein>
<keyword evidence="1" id="KW-0472">Membrane</keyword>
<reference evidence="2" key="1">
    <citation type="submission" date="2022-10" db="EMBL/GenBank/DDBJ databases">
        <title>Novel sulphate-reducing endosymbionts in the free-living metamonad Anaeramoeba.</title>
        <authorList>
            <person name="Jerlstrom-Hultqvist J."/>
            <person name="Cepicka I."/>
            <person name="Gallot-Lavallee L."/>
            <person name="Salas-Leiva D."/>
            <person name="Curtis B.A."/>
            <person name="Zahonova K."/>
            <person name="Pipaliya S."/>
            <person name="Dacks J."/>
            <person name="Roger A.J."/>
        </authorList>
    </citation>
    <scope>NUCLEOTIDE SEQUENCE</scope>
    <source>
        <strain evidence="2">BMAN</strain>
    </source>
</reference>
<comment type="caution">
    <text evidence="2">The sequence shown here is derived from an EMBL/GenBank/DDBJ whole genome shotgun (WGS) entry which is preliminary data.</text>
</comment>
<keyword evidence="1" id="KW-1133">Transmembrane helix</keyword>
<feature type="transmembrane region" description="Helical" evidence="1">
    <location>
        <begin position="154"/>
        <end position="176"/>
    </location>
</feature>
<evidence type="ECO:0000313" key="2">
    <source>
        <dbReference type="EMBL" id="KAJ5067745.1"/>
    </source>
</evidence>
<evidence type="ECO:0000256" key="1">
    <source>
        <dbReference type="SAM" id="Phobius"/>
    </source>
</evidence>
<accession>A0A9Q0LAJ5</accession>
<gene>
    <name evidence="2" type="ORF">M0811_02935</name>
</gene>
<evidence type="ECO:0000313" key="3">
    <source>
        <dbReference type="Proteomes" id="UP001149090"/>
    </source>
</evidence>
<feature type="transmembrane region" description="Helical" evidence="1">
    <location>
        <begin position="15"/>
        <end position="34"/>
    </location>
</feature>
<keyword evidence="1" id="KW-0812">Transmembrane</keyword>
<feature type="transmembrane region" description="Helical" evidence="1">
    <location>
        <begin position="245"/>
        <end position="267"/>
    </location>
</feature>
<proteinExistence type="predicted"/>
<keyword evidence="3" id="KW-1185">Reference proteome</keyword>
<feature type="transmembrane region" description="Helical" evidence="1">
    <location>
        <begin position="123"/>
        <end position="142"/>
    </location>
</feature>
<sequence length="354" mass="42023">MSETFSALKNQKWELYVISFLFLIIFFWCLYEIFANFKFLQMKIERTQKLTRYRVIIFIITGAFSFLRFLIFFFNIPLSNSFTLPFFYFAFPLYLQFCIFGIFVLLLSSVTFRFQKKKQYHKWIQISIITILTLALLSQIITCAIFENYTDEKFAWIGIVYGFLAVLIPIISFRFLAIIQEFQRSHTNKTSLRIKLVFALIGTYSLIFLIRAIWDILTLAQKNTLNDKIIDEENKTKDSFFVSFLFWYLFFEILPCVILGITLHINVKKETRMINQQLFDAEMFFLLSPHPKNIPQQPQENTVSDYSDSDLKLLNNTQVPRFKDSSRGIGDLRYSFNLLWKESQNLDLSDQDDV</sequence>
<organism evidence="2 3">
    <name type="scientific">Anaeramoeba ignava</name>
    <name type="common">Anaerobic marine amoeba</name>
    <dbReference type="NCBI Taxonomy" id="1746090"/>
    <lineage>
        <taxon>Eukaryota</taxon>
        <taxon>Metamonada</taxon>
        <taxon>Anaeramoebidae</taxon>
        <taxon>Anaeramoeba</taxon>
    </lineage>
</organism>